<dbReference type="Gene3D" id="3.40.50.720">
    <property type="entry name" value="NAD(P)-binding Rossmann-like Domain"/>
    <property type="match status" value="1"/>
</dbReference>
<dbReference type="Pfam" id="PF01370">
    <property type="entry name" value="Epimerase"/>
    <property type="match status" value="1"/>
</dbReference>
<keyword evidence="5" id="KW-0496">Mitochondrion</keyword>
<keyword evidence="6" id="KW-0472">Membrane</keyword>
<protein>
    <submittedName>
        <fullName evidence="8">Protein FMP52, mitochondrial</fullName>
    </submittedName>
</protein>
<evidence type="ECO:0000256" key="2">
    <source>
        <dbReference type="ARBA" id="ARBA00006617"/>
    </source>
</evidence>
<evidence type="ECO:0000256" key="4">
    <source>
        <dbReference type="ARBA" id="ARBA00022946"/>
    </source>
</evidence>
<keyword evidence="4" id="KW-0809">Transit peptide</keyword>
<proteinExistence type="inferred from homology"/>
<comment type="caution">
    <text evidence="8">The sequence shown here is derived from an EMBL/GenBank/DDBJ whole genome shotgun (WGS) entry which is preliminary data.</text>
</comment>
<gene>
    <name evidence="8" type="ORF">QBC35DRAFT_300493</name>
</gene>
<evidence type="ECO:0000256" key="5">
    <source>
        <dbReference type="ARBA" id="ARBA00023128"/>
    </source>
</evidence>
<evidence type="ECO:0000256" key="6">
    <source>
        <dbReference type="ARBA" id="ARBA00023136"/>
    </source>
</evidence>
<dbReference type="GO" id="GO:0051170">
    <property type="term" value="P:import into nucleus"/>
    <property type="evidence" value="ECO:0007669"/>
    <property type="project" value="TreeGrafter"/>
</dbReference>
<keyword evidence="9" id="KW-1185">Reference proteome</keyword>
<evidence type="ECO:0000313" key="8">
    <source>
        <dbReference type="EMBL" id="KAK4185558.1"/>
    </source>
</evidence>
<reference evidence="8" key="1">
    <citation type="journal article" date="2023" name="Mol. Phylogenet. Evol.">
        <title>Genome-scale phylogeny and comparative genomics of the fungal order Sordariales.</title>
        <authorList>
            <person name="Hensen N."/>
            <person name="Bonometti L."/>
            <person name="Westerberg I."/>
            <person name="Brannstrom I.O."/>
            <person name="Guillou S."/>
            <person name="Cros-Aarteil S."/>
            <person name="Calhoun S."/>
            <person name="Haridas S."/>
            <person name="Kuo A."/>
            <person name="Mondo S."/>
            <person name="Pangilinan J."/>
            <person name="Riley R."/>
            <person name="LaButti K."/>
            <person name="Andreopoulos B."/>
            <person name="Lipzen A."/>
            <person name="Chen C."/>
            <person name="Yan M."/>
            <person name="Daum C."/>
            <person name="Ng V."/>
            <person name="Clum A."/>
            <person name="Steindorff A."/>
            <person name="Ohm R.A."/>
            <person name="Martin F."/>
            <person name="Silar P."/>
            <person name="Natvig D.O."/>
            <person name="Lalanne C."/>
            <person name="Gautier V."/>
            <person name="Ament-Velasquez S.L."/>
            <person name="Kruys A."/>
            <person name="Hutchinson M.I."/>
            <person name="Powell A.J."/>
            <person name="Barry K."/>
            <person name="Miller A.N."/>
            <person name="Grigoriev I.V."/>
            <person name="Debuchy R."/>
            <person name="Gladieux P."/>
            <person name="Hiltunen Thoren M."/>
            <person name="Johannesson H."/>
        </authorList>
    </citation>
    <scope>NUCLEOTIDE SEQUENCE</scope>
    <source>
        <strain evidence="8">PSN309</strain>
    </source>
</reference>
<comment type="subcellular location">
    <subcellularLocation>
        <location evidence="1">Mitochondrion outer membrane</location>
        <topology evidence="1">Peripheral membrane protein</topology>
    </subcellularLocation>
</comment>
<dbReference type="Proteomes" id="UP001302126">
    <property type="component" value="Unassembled WGS sequence"/>
</dbReference>
<keyword evidence="3" id="KW-1000">Mitochondrion outer membrane</keyword>
<name>A0AAN7AFP7_9PEZI</name>
<comment type="similarity">
    <text evidence="2">Belongs to the FMP52 family.</text>
</comment>
<accession>A0AAN7AFP7</accession>
<feature type="domain" description="NAD-dependent epimerase/dehydratase" evidence="7">
    <location>
        <begin position="6"/>
        <end position="163"/>
    </location>
</feature>
<dbReference type="FunFam" id="3.40.50.720:FF:000366">
    <property type="entry name" value="Protein FMP52, mitochondrial"/>
    <property type="match status" value="1"/>
</dbReference>
<evidence type="ECO:0000256" key="3">
    <source>
        <dbReference type="ARBA" id="ARBA00022787"/>
    </source>
</evidence>
<dbReference type="InterPro" id="IPR036291">
    <property type="entry name" value="NAD(P)-bd_dom_sf"/>
</dbReference>
<sequence length="234" mass="24928">MAPSTLVIGSTGLTGSYILSNLLAGGSESAVYTIGRRAPKSTGPKLNAIIEGDTTQWASRLRAITPAPTTVISALGTTRVQAGGIANQWKIDHDLNVELARTAKEAGVKNFVFVSSGGTTGMLANRVPYSQMKQGVEKTVRELGFQTAIILRPGFIMGQRETERMGEGLAVGAVRGLGRLLGLGFQDKFAQDAEVIGRAAVHAVRLTEEGKAPSPVWILEQADIVRLGRDEWKE</sequence>
<evidence type="ECO:0000313" key="9">
    <source>
        <dbReference type="Proteomes" id="UP001302126"/>
    </source>
</evidence>
<organism evidence="8 9">
    <name type="scientific">Podospora australis</name>
    <dbReference type="NCBI Taxonomy" id="1536484"/>
    <lineage>
        <taxon>Eukaryota</taxon>
        <taxon>Fungi</taxon>
        <taxon>Dikarya</taxon>
        <taxon>Ascomycota</taxon>
        <taxon>Pezizomycotina</taxon>
        <taxon>Sordariomycetes</taxon>
        <taxon>Sordariomycetidae</taxon>
        <taxon>Sordariales</taxon>
        <taxon>Podosporaceae</taxon>
        <taxon>Podospora</taxon>
    </lineage>
</organism>
<reference evidence="8" key="2">
    <citation type="submission" date="2023-05" db="EMBL/GenBank/DDBJ databases">
        <authorList>
            <consortium name="Lawrence Berkeley National Laboratory"/>
            <person name="Steindorff A."/>
            <person name="Hensen N."/>
            <person name="Bonometti L."/>
            <person name="Westerberg I."/>
            <person name="Brannstrom I.O."/>
            <person name="Guillou S."/>
            <person name="Cros-Aarteil S."/>
            <person name="Calhoun S."/>
            <person name="Haridas S."/>
            <person name="Kuo A."/>
            <person name="Mondo S."/>
            <person name="Pangilinan J."/>
            <person name="Riley R."/>
            <person name="Labutti K."/>
            <person name="Andreopoulos B."/>
            <person name="Lipzen A."/>
            <person name="Chen C."/>
            <person name="Yanf M."/>
            <person name="Daum C."/>
            <person name="Ng V."/>
            <person name="Clum A."/>
            <person name="Ohm R."/>
            <person name="Martin F."/>
            <person name="Silar P."/>
            <person name="Natvig D."/>
            <person name="Lalanne C."/>
            <person name="Gautier V."/>
            <person name="Ament-Velasquez S.L."/>
            <person name="Kruys A."/>
            <person name="Hutchinson M.I."/>
            <person name="Powell A.J."/>
            <person name="Barry K."/>
            <person name="Miller A.N."/>
            <person name="Grigoriev I.V."/>
            <person name="Debuchy R."/>
            <person name="Gladieux P."/>
            <person name="Thoren M.H."/>
            <person name="Johannesson H."/>
        </authorList>
    </citation>
    <scope>NUCLEOTIDE SEQUENCE</scope>
    <source>
        <strain evidence="8">PSN309</strain>
    </source>
</reference>
<dbReference type="EMBL" id="MU864446">
    <property type="protein sequence ID" value="KAK4185558.1"/>
    <property type="molecule type" value="Genomic_DNA"/>
</dbReference>
<dbReference type="AlphaFoldDB" id="A0AAN7AFP7"/>
<dbReference type="SUPFAM" id="SSF51735">
    <property type="entry name" value="NAD(P)-binding Rossmann-fold domains"/>
    <property type="match status" value="1"/>
</dbReference>
<evidence type="ECO:0000259" key="7">
    <source>
        <dbReference type="Pfam" id="PF01370"/>
    </source>
</evidence>
<evidence type="ECO:0000256" key="1">
    <source>
        <dbReference type="ARBA" id="ARBA00004450"/>
    </source>
</evidence>
<dbReference type="InterPro" id="IPR001509">
    <property type="entry name" value="Epimerase_deHydtase"/>
</dbReference>
<dbReference type="GO" id="GO:0005741">
    <property type="term" value="C:mitochondrial outer membrane"/>
    <property type="evidence" value="ECO:0007669"/>
    <property type="project" value="UniProtKB-SubCell"/>
</dbReference>
<dbReference type="PANTHER" id="PTHR14097">
    <property type="entry name" value="OXIDOREDUCTASE HTATIP2"/>
    <property type="match status" value="1"/>
</dbReference>
<dbReference type="PANTHER" id="PTHR14097:SF7">
    <property type="entry name" value="OXIDOREDUCTASE HTATIP2"/>
    <property type="match status" value="1"/>
</dbReference>